<sequence length="83" mass="9506">MEAKHPDARSLINVCDCVGFVPDVTHYLYTNNMLLYFEGYIHKVNPGNTPLVMGQLLDDEPNSWSILRVKEAKMHMSAIIWVN</sequence>
<dbReference type="GO" id="GO:0005794">
    <property type="term" value="C:Golgi apparatus"/>
    <property type="evidence" value="ECO:0007669"/>
    <property type="project" value="TreeGrafter"/>
</dbReference>
<evidence type="ECO:0000313" key="2">
    <source>
        <dbReference type="Proteomes" id="UP000316621"/>
    </source>
</evidence>
<dbReference type="GO" id="GO:0032051">
    <property type="term" value="F:clathrin light chain binding"/>
    <property type="evidence" value="ECO:0007669"/>
    <property type="project" value="TreeGrafter"/>
</dbReference>
<dbReference type="GO" id="GO:0071439">
    <property type="term" value="C:clathrin complex"/>
    <property type="evidence" value="ECO:0007669"/>
    <property type="project" value="TreeGrafter"/>
</dbReference>
<keyword evidence="2" id="KW-1185">Reference proteome</keyword>
<dbReference type="PANTHER" id="PTHR10292:SF1">
    <property type="entry name" value="CLATHRIN HEAVY CHAIN"/>
    <property type="match status" value="1"/>
</dbReference>
<dbReference type="AlphaFoldDB" id="A0A4Y7IYZ2"/>
<protein>
    <submittedName>
        <fullName evidence="1">Uncharacterized protein</fullName>
    </submittedName>
</protein>
<dbReference type="STRING" id="3469.A0A4Y7IYZ2"/>
<reference evidence="1 2" key="1">
    <citation type="journal article" date="2018" name="Science">
        <title>The opium poppy genome and morphinan production.</title>
        <authorList>
            <person name="Guo L."/>
            <person name="Winzer T."/>
            <person name="Yang X."/>
            <person name="Li Y."/>
            <person name="Ning Z."/>
            <person name="He Z."/>
            <person name="Teodor R."/>
            <person name="Lu Y."/>
            <person name="Bowser T.A."/>
            <person name="Graham I.A."/>
            <person name="Ye K."/>
        </authorList>
    </citation>
    <scope>NUCLEOTIDE SEQUENCE [LARGE SCALE GENOMIC DNA]</scope>
    <source>
        <strain evidence="2">cv. HN1</strain>
        <tissue evidence="1">Leaves</tissue>
    </source>
</reference>
<gene>
    <name evidence="1" type="ORF">C5167_021060</name>
</gene>
<dbReference type="PANTHER" id="PTHR10292">
    <property type="entry name" value="CLATHRIN HEAVY CHAIN RELATED"/>
    <property type="match status" value="1"/>
</dbReference>
<dbReference type="GO" id="GO:0005886">
    <property type="term" value="C:plasma membrane"/>
    <property type="evidence" value="ECO:0007669"/>
    <property type="project" value="TreeGrafter"/>
</dbReference>
<dbReference type="GO" id="GO:0009506">
    <property type="term" value="C:plasmodesma"/>
    <property type="evidence" value="ECO:0007669"/>
    <property type="project" value="TreeGrafter"/>
</dbReference>
<evidence type="ECO:0000313" key="1">
    <source>
        <dbReference type="EMBL" id="RZC52635.1"/>
    </source>
</evidence>
<dbReference type="GO" id="GO:0006898">
    <property type="term" value="P:receptor-mediated endocytosis"/>
    <property type="evidence" value="ECO:0007669"/>
    <property type="project" value="TreeGrafter"/>
</dbReference>
<dbReference type="GO" id="GO:0009507">
    <property type="term" value="C:chloroplast"/>
    <property type="evidence" value="ECO:0007669"/>
    <property type="project" value="TreeGrafter"/>
</dbReference>
<dbReference type="EMBL" id="CM010716">
    <property type="protein sequence ID" value="RZC52635.1"/>
    <property type="molecule type" value="Genomic_DNA"/>
</dbReference>
<dbReference type="Proteomes" id="UP000316621">
    <property type="component" value="Chromosome 2"/>
</dbReference>
<name>A0A4Y7IYZ2_PAPSO</name>
<organism evidence="1 2">
    <name type="scientific">Papaver somniferum</name>
    <name type="common">Opium poppy</name>
    <dbReference type="NCBI Taxonomy" id="3469"/>
    <lineage>
        <taxon>Eukaryota</taxon>
        <taxon>Viridiplantae</taxon>
        <taxon>Streptophyta</taxon>
        <taxon>Embryophyta</taxon>
        <taxon>Tracheophyta</taxon>
        <taxon>Spermatophyta</taxon>
        <taxon>Magnoliopsida</taxon>
        <taxon>Ranunculales</taxon>
        <taxon>Papaveraceae</taxon>
        <taxon>Papaveroideae</taxon>
        <taxon>Papaver</taxon>
    </lineage>
</organism>
<accession>A0A4Y7IYZ2</accession>
<dbReference type="Gramene" id="RZC52635">
    <property type="protein sequence ID" value="RZC52635"/>
    <property type="gene ID" value="C5167_021060"/>
</dbReference>
<proteinExistence type="predicted"/>